<dbReference type="AlphaFoldDB" id="A0A4U5LN65"/>
<name>A0A4U5LN65_STECR</name>
<dbReference type="EMBL" id="AZBU02000016">
    <property type="protein sequence ID" value="TKR57338.1"/>
    <property type="molecule type" value="Genomic_DNA"/>
</dbReference>
<accession>A0A4U5LN65</accession>
<proteinExistence type="predicted"/>
<keyword evidence="3" id="KW-1185">Reference proteome</keyword>
<sequence>MFRVWKLHPEAPFGHIQGGPQSVVALAAWICCPCGHSTILPQILPLFSSSPTMPFVTQVCRNKGVVVSGPQSAPPSNNGEAAEPKRQKNSMSVKKKGNVLARRVDIPHIAWAGAVLFASPSIERPLLISSTIDFWWSSDSSVFDGIDISRSTAC</sequence>
<feature type="region of interest" description="Disordered" evidence="1">
    <location>
        <begin position="67"/>
        <end position="94"/>
    </location>
</feature>
<evidence type="ECO:0000256" key="1">
    <source>
        <dbReference type="SAM" id="MobiDB-lite"/>
    </source>
</evidence>
<gene>
    <name evidence="2" type="ORF">L596_030825</name>
</gene>
<dbReference type="Proteomes" id="UP000298663">
    <property type="component" value="Unassembled WGS sequence"/>
</dbReference>
<evidence type="ECO:0000313" key="2">
    <source>
        <dbReference type="EMBL" id="TKR57338.1"/>
    </source>
</evidence>
<dbReference type="STRING" id="34508.A0A4U5LN65"/>
<comment type="caution">
    <text evidence="2">The sequence shown here is derived from an EMBL/GenBank/DDBJ whole genome shotgun (WGS) entry which is preliminary data.</text>
</comment>
<feature type="compositionally biased region" description="Polar residues" evidence="1">
    <location>
        <begin position="69"/>
        <end position="79"/>
    </location>
</feature>
<protein>
    <submittedName>
        <fullName evidence="2">Uncharacterized protein</fullName>
    </submittedName>
</protein>
<reference evidence="2 3" key="1">
    <citation type="journal article" date="2015" name="Genome Biol.">
        <title>Comparative genomics of Steinernema reveals deeply conserved gene regulatory networks.</title>
        <authorList>
            <person name="Dillman A.R."/>
            <person name="Macchietto M."/>
            <person name="Porter C.F."/>
            <person name="Rogers A."/>
            <person name="Williams B."/>
            <person name="Antoshechkin I."/>
            <person name="Lee M.M."/>
            <person name="Goodwin Z."/>
            <person name="Lu X."/>
            <person name="Lewis E.E."/>
            <person name="Goodrich-Blair H."/>
            <person name="Stock S.P."/>
            <person name="Adams B.J."/>
            <person name="Sternberg P.W."/>
            <person name="Mortazavi A."/>
        </authorList>
    </citation>
    <scope>NUCLEOTIDE SEQUENCE [LARGE SCALE GENOMIC DNA]</scope>
    <source>
        <strain evidence="2 3">ALL</strain>
    </source>
</reference>
<evidence type="ECO:0000313" key="3">
    <source>
        <dbReference type="Proteomes" id="UP000298663"/>
    </source>
</evidence>
<organism evidence="2 3">
    <name type="scientific">Steinernema carpocapsae</name>
    <name type="common">Entomopathogenic nematode</name>
    <dbReference type="NCBI Taxonomy" id="34508"/>
    <lineage>
        <taxon>Eukaryota</taxon>
        <taxon>Metazoa</taxon>
        <taxon>Ecdysozoa</taxon>
        <taxon>Nematoda</taxon>
        <taxon>Chromadorea</taxon>
        <taxon>Rhabditida</taxon>
        <taxon>Tylenchina</taxon>
        <taxon>Panagrolaimomorpha</taxon>
        <taxon>Strongyloidoidea</taxon>
        <taxon>Steinernematidae</taxon>
        <taxon>Steinernema</taxon>
    </lineage>
</organism>
<reference evidence="2 3" key="2">
    <citation type="journal article" date="2019" name="G3 (Bethesda)">
        <title>Hybrid Assembly of the Genome of the Entomopathogenic Nematode Steinernema carpocapsae Identifies the X-Chromosome.</title>
        <authorList>
            <person name="Serra L."/>
            <person name="Macchietto M."/>
            <person name="Macias-Munoz A."/>
            <person name="McGill C.J."/>
            <person name="Rodriguez I.M."/>
            <person name="Rodriguez B."/>
            <person name="Murad R."/>
            <person name="Mortazavi A."/>
        </authorList>
    </citation>
    <scope>NUCLEOTIDE SEQUENCE [LARGE SCALE GENOMIC DNA]</scope>
    <source>
        <strain evidence="2 3">ALL</strain>
    </source>
</reference>